<evidence type="ECO:0000313" key="1">
    <source>
        <dbReference type="EMBL" id="CAF1538973.1"/>
    </source>
</evidence>
<reference evidence="1" key="1">
    <citation type="submission" date="2021-02" db="EMBL/GenBank/DDBJ databases">
        <authorList>
            <person name="Nowell W R."/>
        </authorList>
    </citation>
    <scope>NUCLEOTIDE SEQUENCE</scope>
</reference>
<evidence type="ECO:0000313" key="2">
    <source>
        <dbReference type="EMBL" id="CAF1656639.1"/>
    </source>
</evidence>
<evidence type="ECO:0000313" key="4">
    <source>
        <dbReference type="Proteomes" id="UP000663877"/>
    </source>
</evidence>
<dbReference type="EMBL" id="CAJNOI010004164">
    <property type="protein sequence ID" value="CAF1538973.1"/>
    <property type="molecule type" value="Genomic_DNA"/>
</dbReference>
<dbReference type="AlphaFoldDB" id="A0A815VYK7"/>
<gene>
    <name evidence="1" type="ORF">BJG266_LOCUS45437</name>
    <name evidence="2" type="ORF">QVE165_LOCUS62429</name>
</gene>
<protein>
    <submittedName>
        <fullName evidence="1">Uncharacterized protein</fullName>
    </submittedName>
</protein>
<dbReference type="EMBL" id="CAJNOM010004540">
    <property type="protein sequence ID" value="CAF1656639.1"/>
    <property type="molecule type" value="Genomic_DNA"/>
</dbReference>
<organism evidence="1 4">
    <name type="scientific">Adineta steineri</name>
    <dbReference type="NCBI Taxonomy" id="433720"/>
    <lineage>
        <taxon>Eukaryota</taxon>
        <taxon>Metazoa</taxon>
        <taxon>Spiralia</taxon>
        <taxon>Gnathifera</taxon>
        <taxon>Rotifera</taxon>
        <taxon>Eurotatoria</taxon>
        <taxon>Bdelloidea</taxon>
        <taxon>Adinetida</taxon>
        <taxon>Adinetidae</taxon>
        <taxon>Adineta</taxon>
    </lineage>
</organism>
<comment type="caution">
    <text evidence="1">The sequence shown here is derived from an EMBL/GenBank/DDBJ whole genome shotgun (WGS) entry which is preliminary data.</text>
</comment>
<accession>A0A815VYK7</accession>
<dbReference type="Proteomes" id="UP000663832">
    <property type="component" value="Unassembled WGS sequence"/>
</dbReference>
<sequence length="46" mass="5270">MGMTMAQYYVRACGPCRDGPTVHQCCLRHGYHGGFCQDRRFPLCFV</sequence>
<keyword evidence="3" id="KW-1185">Reference proteome</keyword>
<name>A0A815VYK7_9BILA</name>
<evidence type="ECO:0000313" key="3">
    <source>
        <dbReference type="Proteomes" id="UP000663832"/>
    </source>
</evidence>
<proteinExistence type="predicted"/>
<dbReference type="Proteomes" id="UP000663877">
    <property type="component" value="Unassembled WGS sequence"/>
</dbReference>
<feature type="non-terminal residue" evidence="1">
    <location>
        <position position="1"/>
    </location>
</feature>